<dbReference type="PANTHER" id="PTHR30026">
    <property type="entry name" value="OUTER MEMBRANE PROTEIN TOLC"/>
    <property type="match status" value="1"/>
</dbReference>
<dbReference type="RefSeq" id="WP_157522047.1">
    <property type="nucleotide sequence ID" value="NZ_CP066775.1"/>
</dbReference>
<keyword evidence="4" id="KW-1134">Transmembrane beta strand</keyword>
<evidence type="ECO:0000256" key="3">
    <source>
        <dbReference type="ARBA" id="ARBA00022448"/>
    </source>
</evidence>
<keyword evidence="6" id="KW-0472">Membrane</keyword>
<evidence type="ECO:0000313" key="9">
    <source>
        <dbReference type="Proteomes" id="UP000429232"/>
    </source>
</evidence>
<dbReference type="GO" id="GO:0009279">
    <property type="term" value="C:cell outer membrane"/>
    <property type="evidence" value="ECO:0007669"/>
    <property type="project" value="UniProtKB-SubCell"/>
</dbReference>
<accession>A0A6I4HYK3</accession>
<keyword evidence="3" id="KW-0813">Transport</keyword>
<dbReference type="InterPro" id="IPR051906">
    <property type="entry name" value="TolC-like"/>
</dbReference>
<evidence type="ECO:0000256" key="5">
    <source>
        <dbReference type="ARBA" id="ARBA00022692"/>
    </source>
</evidence>
<evidence type="ECO:0000256" key="4">
    <source>
        <dbReference type="ARBA" id="ARBA00022452"/>
    </source>
</evidence>
<dbReference type="EMBL" id="CP066775">
    <property type="protein sequence ID" value="QQL50453.1"/>
    <property type="molecule type" value="Genomic_DNA"/>
</dbReference>
<dbReference type="Gene3D" id="1.20.1600.10">
    <property type="entry name" value="Outer membrane efflux proteins (OEP)"/>
    <property type="match status" value="1"/>
</dbReference>
<dbReference type="GO" id="GO:0015562">
    <property type="term" value="F:efflux transmembrane transporter activity"/>
    <property type="evidence" value="ECO:0007669"/>
    <property type="project" value="InterPro"/>
</dbReference>
<dbReference type="GO" id="GO:1990281">
    <property type="term" value="C:efflux pump complex"/>
    <property type="evidence" value="ECO:0007669"/>
    <property type="project" value="TreeGrafter"/>
</dbReference>
<dbReference type="AlphaFoldDB" id="A0A6I4HYK3"/>
<dbReference type="InterPro" id="IPR003423">
    <property type="entry name" value="OMP_efflux"/>
</dbReference>
<comment type="subcellular location">
    <subcellularLocation>
        <location evidence="1">Cell outer membrane</location>
    </subcellularLocation>
</comment>
<dbReference type="PANTHER" id="PTHR30026:SF20">
    <property type="entry name" value="OUTER MEMBRANE PROTEIN TOLC"/>
    <property type="match status" value="1"/>
</dbReference>
<organism evidence="8 9">
    <name type="scientific">Mucilaginibacter ginkgonis</name>
    <dbReference type="NCBI Taxonomy" id="2682091"/>
    <lineage>
        <taxon>Bacteria</taxon>
        <taxon>Pseudomonadati</taxon>
        <taxon>Bacteroidota</taxon>
        <taxon>Sphingobacteriia</taxon>
        <taxon>Sphingobacteriales</taxon>
        <taxon>Sphingobacteriaceae</taxon>
        <taxon>Mucilaginibacter</taxon>
    </lineage>
</organism>
<protein>
    <submittedName>
        <fullName evidence="8">TolC family protein</fullName>
    </submittedName>
</protein>
<keyword evidence="7" id="KW-0998">Cell outer membrane</keyword>
<proteinExistence type="inferred from homology"/>
<dbReference type="Pfam" id="PF02321">
    <property type="entry name" value="OEP"/>
    <property type="match status" value="2"/>
</dbReference>
<dbReference type="SUPFAM" id="SSF56954">
    <property type="entry name" value="Outer membrane efflux proteins (OEP)"/>
    <property type="match status" value="1"/>
</dbReference>
<dbReference type="KEGG" id="mgik:GO620_003075"/>
<dbReference type="Proteomes" id="UP000429232">
    <property type="component" value="Chromosome"/>
</dbReference>
<evidence type="ECO:0000256" key="1">
    <source>
        <dbReference type="ARBA" id="ARBA00004442"/>
    </source>
</evidence>
<comment type="similarity">
    <text evidence="2">Belongs to the outer membrane factor (OMF) (TC 1.B.17) family.</text>
</comment>
<evidence type="ECO:0000313" key="8">
    <source>
        <dbReference type="EMBL" id="QQL50453.1"/>
    </source>
</evidence>
<gene>
    <name evidence="8" type="ORF">GO620_003075</name>
</gene>
<keyword evidence="5" id="KW-0812">Transmembrane</keyword>
<keyword evidence="9" id="KW-1185">Reference proteome</keyword>
<evidence type="ECO:0000256" key="6">
    <source>
        <dbReference type="ARBA" id="ARBA00023136"/>
    </source>
</evidence>
<evidence type="ECO:0000256" key="2">
    <source>
        <dbReference type="ARBA" id="ARBA00007613"/>
    </source>
</evidence>
<evidence type="ECO:0000256" key="7">
    <source>
        <dbReference type="ARBA" id="ARBA00023237"/>
    </source>
</evidence>
<sequence>MKISTSVINVLFAIFFLAPIYCKAQTDTTAQVLTLSQAIDSALTNNLNVKKAQFDEGINDANLTLAKAALLPSITGTVAAYKVFGRVLDPTTNTFTDASVKLAQGNLYADVTLFQGFQRINQIKANKYLLEAGKNNTRKVKNDLVLSILTTYLQLLSNQELLKVAKQQLIVSREELRQQEKFFKVKQKTVADLAMAKSVYAGSDLNVINAQNEVERTYLLLSQLMERNPAHRFVAVSPSDDELNILNTRYTPADIYTRSLQNFPDVLLSLNRRLATEKAVSVARGKLLPTLSMGGTINTSYSSNLRTSVTTQITGLAPIGVVSTSGDQVVTPVYQSSVLSFGEQLKQNFNQAVGFTLVIPVLNGLQSRVNLRKAKILNQEARLDEQIVKTNLNKVINEAVLDLEAANKKYKAAQANFTSAKEAFSAMSDRYTVGLADGVDVLVAVTGRNVAEFNVIQAKYDLVFKSKLIDYYLGNPLSL</sequence>
<reference evidence="8 9" key="1">
    <citation type="submission" date="2020-12" db="EMBL/GenBank/DDBJ databases">
        <title>HMF7856_wgs.fasta genome submission.</title>
        <authorList>
            <person name="Kang H."/>
            <person name="Kim H."/>
            <person name="Joh K."/>
        </authorList>
    </citation>
    <scope>NUCLEOTIDE SEQUENCE [LARGE SCALE GENOMIC DNA]</scope>
    <source>
        <strain evidence="8 9">HMF7856</strain>
    </source>
</reference>
<dbReference type="GO" id="GO:0015288">
    <property type="term" value="F:porin activity"/>
    <property type="evidence" value="ECO:0007669"/>
    <property type="project" value="TreeGrafter"/>
</dbReference>
<name>A0A6I4HYK3_9SPHI</name>